<accession>A0AAW7DUA7</accession>
<evidence type="ECO:0000256" key="1">
    <source>
        <dbReference type="SAM" id="Phobius"/>
    </source>
</evidence>
<dbReference type="RefSeq" id="WP_286593665.1">
    <property type="nucleotide sequence ID" value="NZ_JACANB010000003.1"/>
</dbReference>
<keyword evidence="1" id="KW-1133">Transmembrane helix</keyword>
<dbReference type="EMBL" id="JACANB010000003">
    <property type="protein sequence ID" value="MDM1696296.1"/>
    <property type="molecule type" value="Genomic_DNA"/>
</dbReference>
<dbReference type="AlphaFoldDB" id="A0AAW7DUA7"/>
<evidence type="ECO:0000313" key="2">
    <source>
        <dbReference type="EMBL" id="MDM1696296.1"/>
    </source>
</evidence>
<proteinExistence type="predicted"/>
<reference evidence="2" key="1">
    <citation type="submission" date="2020-06" db="EMBL/GenBank/DDBJ databases">
        <authorList>
            <person name="Dong N."/>
        </authorList>
    </citation>
    <scope>NUCLEOTIDE SEQUENCE</scope>
    <source>
        <strain evidence="2">DF46-2-2</strain>
    </source>
</reference>
<keyword evidence="1" id="KW-0472">Membrane</keyword>
<comment type="caution">
    <text evidence="2">The sequence shown here is derived from an EMBL/GenBank/DDBJ whole genome shotgun (WGS) entry which is preliminary data.</text>
</comment>
<feature type="transmembrane region" description="Helical" evidence="1">
    <location>
        <begin position="44"/>
        <end position="69"/>
    </location>
</feature>
<reference evidence="2" key="2">
    <citation type="journal article" date="2022" name="Sci. Total Environ.">
        <title>Prevalence, transmission, and molecular epidemiology of tet(X)-positive bacteria among humans, animals, and environmental niches in China: An epidemiological, and genomic-based study.</title>
        <authorList>
            <person name="Dong N."/>
            <person name="Zeng Y."/>
            <person name="Cai C."/>
            <person name="Sun C."/>
            <person name="Lu J."/>
            <person name="Liu C."/>
            <person name="Zhou H."/>
            <person name="Sun Q."/>
            <person name="Shu L."/>
            <person name="Wang H."/>
            <person name="Wang Y."/>
            <person name="Wang S."/>
            <person name="Wu C."/>
            <person name="Chan E.W."/>
            <person name="Chen G."/>
            <person name="Shen Z."/>
            <person name="Chen S."/>
            <person name="Zhang R."/>
        </authorList>
    </citation>
    <scope>NUCLEOTIDE SEQUENCE</scope>
    <source>
        <strain evidence="2">DF46-2-2</strain>
    </source>
</reference>
<gene>
    <name evidence="2" type="ORF">HX099_06420</name>
</gene>
<name>A0AAW7DUA7_9GAMM</name>
<evidence type="ECO:0000313" key="3">
    <source>
        <dbReference type="Proteomes" id="UP001173465"/>
    </source>
</evidence>
<organism evidence="2 3">
    <name type="scientific">Thiopseudomonas alkaliphila</name>
    <dbReference type="NCBI Taxonomy" id="1697053"/>
    <lineage>
        <taxon>Bacteria</taxon>
        <taxon>Pseudomonadati</taxon>
        <taxon>Pseudomonadota</taxon>
        <taxon>Gammaproteobacteria</taxon>
        <taxon>Pseudomonadales</taxon>
        <taxon>Pseudomonadaceae</taxon>
        <taxon>Thiopseudomonas</taxon>
    </lineage>
</organism>
<protein>
    <submittedName>
        <fullName evidence="2">Uncharacterized protein</fullName>
    </submittedName>
</protein>
<keyword evidence="1" id="KW-0812">Transmembrane</keyword>
<dbReference type="Proteomes" id="UP001173465">
    <property type="component" value="Unassembled WGS sequence"/>
</dbReference>
<sequence length="75" mass="7956">MINALTCNGDLTVSVEGVPFCAGTWELIPMPEHFDIQQLDPMTLGAFFGVGFSLVATVLIGSLGAKAVLDFIKRA</sequence>